<comment type="similarity">
    <text evidence="3 10">Belongs to the FliL family.</text>
</comment>
<evidence type="ECO:0000256" key="5">
    <source>
        <dbReference type="ARBA" id="ARBA00022500"/>
    </source>
</evidence>
<keyword evidence="4" id="KW-1003">Cell membrane</keyword>
<keyword evidence="7 10" id="KW-0283">Flagellar rotation</keyword>
<evidence type="ECO:0000256" key="4">
    <source>
        <dbReference type="ARBA" id="ARBA00022475"/>
    </source>
</evidence>
<dbReference type="EMBL" id="FXAK01000008">
    <property type="protein sequence ID" value="SMF86793.1"/>
    <property type="molecule type" value="Genomic_DNA"/>
</dbReference>
<keyword evidence="9 10" id="KW-0472">Membrane</keyword>
<evidence type="ECO:0000256" key="3">
    <source>
        <dbReference type="ARBA" id="ARBA00008281"/>
    </source>
</evidence>
<keyword evidence="10" id="KW-0997">Cell inner membrane</keyword>
<gene>
    <name evidence="11" type="ORF">SAMN02982917_6063</name>
</gene>
<name>A0A1X7HHK9_9PROT</name>
<keyword evidence="5 10" id="KW-0145">Chemotaxis</keyword>
<comment type="function">
    <text evidence="1 10">Controls the rotational direction of flagella during chemotaxis.</text>
</comment>
<evidence type="ECO:0000256" key="6">
    <source>
        <dbReference type="ARBA" id="ARBA00022692"/>
    </source>
</evidence>
<dbReference type="GO" id="GO:0006935">
    <property type="term" value="P:chemotaxis"/>
    <property type="evidence" value="ECO:0007669"/>
    <property type="project" value="UniProtKB-KW"/>
</dbReference>
<keyword evidence="11" id="KW-0966">Cell projection</keyword>
<dbReference type="Pfam" id="PF03748">
    <property type="entry name" value="FliL"/>
    <property type="match status" value="1"/>
</dbReference>
<evidence type="ECO:0000313" key="11">
    <source>
        <dbReference type="EMBL" id="SMF86793.1"/>
    </source>
</evidence>
<evidence type="ECO:0000256" key="8">
    <source>
        <dbReference type="ARBA" id="ARBA00022989"/>
    </source>
</evidence>
<evidence type="ECO:0000313" key="12">
    <source>
        <dbReference type="Proteomes" id="UP000192936"/>
    </source>
</evidence>
<dbReference type="GO" id="GO:0071978">
    <property type="term" value="P:bacterial-type flagellum-dependent swarming motility"/>
    <property type="evidence" value="ECO:0007669"/>
    <property type="project" value="TreeGrafter"/>
</dbReference>
<dbReference type="PANTHER" id="PTHR35091">
    <property type="entry name" value="FLAGELLAR PROTEIN FLIL"/>
    <property type="match status" value="1"/>
</dbReference>
<proteinExistence type="inferred from homology"/>
<accession>A0A1X7HHK9</accession>
<evidence type="ECO:0000256" key="9">
    <source>
        <dbReference type="ARBA" id="ARBA00023136"/>
    </source>
</evidence>
<evidence type="ECO:0000256" key="2">
    <source>
        <dbReference type="ARBA" id="ARBA00004162"/>
    </source>
</evidence>
<feature type="transmembrane region" description="Helical" evidence="10">
    <location>
        <begin position="31"/>
        <end position="61"/>
    </location>
</feature>
<dbReference type="InterPro" id="IPR005503">
    <property type="entry name" value="FliL"/>
</dbReference>
<evidence type="ECO:0000256" key="10">
    <source>
        <dbReference type="RuleBase" id="RU364125"/>
    </source>
</evidence>
<keyword evidence="11" id="KW-0969">Cilium</keyword>
<sequence>MITRRGMAKTATGTAAARDEVLNRLRGSGRILVIALPVARLLAGLVALGAVAAAGIGGYWLAAGTEAVERLWVPSAETAPADAVVDMPELVVNLRRDTPSRFLKIGLSLTVAQRDRQVLEQAMPQLTDSLQEFLRNLDQDDLEGSAGLHRLRSEIRRRFNLILSDPAGRRDVVTDVLLRSLLTQ</sequence>
<comment type="subcellular location">
    <subcellularLocation>
        <location evidence="10">Cell inner membrane</location>
    </subcellularLocation>
    <subcellularLocation>
        <location evidence="2">Cell membrane</location>
        <topology evidence="2">Single-pass membrane protein</topology>
    </subcellularLocation>
</comment>
<reference evidence="11 12" key="1">
    <citation type="submission" date="2017-04" db="EMBL/GenBank/DDBJ databases">
        <authorList>
            <person name="Afonso C.L."/>
            <person name="Miller P.J."/>
            <person name="Scott M.A."/>
            <person name="Spackman E."/>
            <person name="Goraichik I."/>
            <person name="Dimitrov K.M."/>
            <person name="Suarez D.L."/>
            <person name="Swayne D.E."/>
        </authorList>
    </citation>
    <scope>NUCLEOTIDE SEQUENCE [LARGE SCALE GENOMIC DNA]</scope>
    <source>
        <strain evidence="11 12">A2P</strain>
    </source>
</reference>
<dbReference type="STRING" id="286727.SAMN02982917_6063"/>
<keyword evidence="8 10" id="KW-1133">Transmembrane helix</keyword>
<dbReference type="RefSeq" id="WP_244560950.1">
    <property type="nucleotide sequence ID" value="NZ_FXAK01000008.1"/>
</dbReference>
<organism evidence="11 12">
    <name type="scientific">Azospirillum oryzae</name>
    <dbReference type="NCBI Taxonomy" id="286727"/>
    <lineage>
        <taxon>Bacteria</taxon>
        <taxon>Pseudomonadati</taxon>
        <taxon>Pseudomonadota</taxon>
        <taxon>Alphaproteobacteria</taxon>
        <taxon>Rhodospirillales</taxon>
        <taxon>Azospirillaceae</taxon>
        <taxon>Azospirillum</taxon>
    </lineage>
</organism>
<dbReference type="PANTHER" id="PTHR35091:SF2">
    <property type="entry name" value="FLAGELLAR PROTEIN FLIL"/>
    <property type="match status" value="1"/>
</dbReference>
<keyword evidence="11" id="KW-0282">Flagellum</keyword>
<evidence type="ECO:0000256" key="7">
    <source>
        <dbReference type="ARBA" id="ARBA00022779"/>
    </source>
</evidence>
<evidence type="ECO:0000256" key="1">
    <source>
        <dbReference type="ARBA" id="ARBA00002254"/>
    </source>
</evidence>
<dbReference type="GO" id="GO:0005886">
    <property type="term" value="C:plasma membrane"/>
    <property type="evidence" value="ECO:0007669"/>
    <property type="project" value="UniProtKB-SubCell"/>
</dbReference>
<protein>
    <recommendedName>
        <fullName evidence="10">Flagellar protein FliL</fullName>
    </recommendedName>
</protein>
<dbReference type="GO" id="GO:0009425">
    <property type="term" value="C:bacterial-type flagellum basal body"/>
    <property type="evidence" value="ECO:0007669"/>
    <property type="project" value="InterPro"/>
</dbReference>
<dbReference type="AlphaFoldDB" id="A0A1X7HHK9"/>
<keyword evidence="6 10" id="KW-0812">Transmembrane</keyword>
<dbReference type="Proteomes" id="UP000192936">
    <property type="component" value="Unassembled WGS sequence"/>
</dbReference>